<comment type="cofactor">
    <cofactor evidence="1">
        <name>[4Fe-4S] cluster</name>
        <dbReference type="ChEBI" id="CHEBI:49883"/>
    </cofactor>
</comment>
<dbReference type="PANTHER" id="PTHR30548">
    <property type="entry name" value="2-HYDROXYGLUTARYL-COA DEHYDRATASE, D-COMPONENT-RELATED"/>
    <property type="match status" value="1"/>
</dbReference>
<proteinExistence type="inferred from homology"/>
<gene>
    <name evidence="3" type="ORF">SAMN05216240_0058</name>
</gene>
<evidence type="ECO:0000256" key="2">
    <source>
        <dbReference type="ARBA" id="ARBA00005806"/>
    </source>
</evidence>
<accession>A0ABY1S4N2</accession>
<comment type="similarity">
    <text evidence="2">Belongs to the FldB/FldC dehydratase alpha/beta subunit family.</text>
</comment>
<evidence type="ECO:0000256" key="1">
    <source>
        <dbReference type="ARBA" id="ARBA00001966"/>
    </source>
</evidence>
<dbReference type="InterPro" id="IPR010327">
    <property type="entry name" value="FldB/FldC_alpha/beta"/>
</dbReference>
<dbReference type="Pfam" id="PF06050">
    <property type="entry name" value="HGD-D"/>
    <property type="match status" value="1"/>
</dbReference>
<dbReference type="PANTHER" id="PTHR30548:SF2">
    <property type="entry name" value="2-HYDROXYACYL-COA DEHYDRATASE,D-COMPONENT"/>
    <property type="match status" value="1"/>
</dbReference>
<name>A0ABY1S4N2_CALBS</name>
<dbReference type="Proteomes" id="UP000196803">
    <property type="component" value="Unassembled WGS sequence"/>
</dbReference>
<dbReference type="GeneID" id="31771571"/>
<keyword evidence="4" id="KW-1185">Reference proteome</keyword>
<reference evidence="3 4" key="1">
    <citation type="submission" date="2017-05" db="EMBL/GenBank/DDBJ databases">
        <authorList>
            <person name="Varghese N."/>
            <person name="Submissions S."/>
        </authorList>
    </citation>
    <scope>NUCLEOTIDE SEQUENCE [LARGE SCALE GENOMIC DNA]</scope>
    <source>
        <strain evidence="3 4">MACB1020</strain>
    </source>
</reference>
<evidence type="ECO:0000313" key="4">
    <source>
        <dbReference type="Proteomes" id="UP000196803"/>
    </source>
</evidence>
<dbReference type="Gene3D" id="3.40.50.11890">
    <property type="match status" value="1"/>
</dbReference>
<dbReference type="RefSeq" id="WP_015906821.1">
    <property type="nucleotide sequence ID" value="NZ_FUZJ01000001.1"/>
</dbReference>
<dbReference type="Gene3D" id="3.40.50.11900">
    <property type="match status" value="1"/>
</dbReference>
<evidence type="ECO:0000313" key="3">
    <source>
        <dbReference type="EMBL" id="SMR90844.1"/>
    </source>
</evidence>
<protein>
    <submittedName>
        <fullName evidence="3">Benzoyl-CoA reductase/2-hydroxyglutaryl-CoA dehydratase subunit, BcrC/BadD/HgdB</fullName>
    </submittedName>
</protein>
<organism evidence="3 4">
    <name type="scientific">Caldicellulosiruptor bescii</name>
    <name type="common">Anaerocellum thermophilum</name>
    <dbReference type="NCBI Taxonomy" id="31899"/>
    <lineage>
        <taxon>Bacteria</taxon>
        <taxon>Bacillati</taxon>
        <taxon>Bacillota</taxon>
        <taxon>Bacillota incertae sedis</taxon>
        <taxon>Caldicellulosiruptorales</taxon>
        <taxon>Caldicellulosiruptoraceae</taxon>
        <taxon>Caldicellulosiruptor</taxon>
    </lineage>
</organism>
<dbReference type="EMBL" id="FXXC01000001">
    <property type="protein sequence ID" value="SMR90844.1"/>
    <property type="molecule type" value="Genomic_DNA"/>
</dbReference>
<comment type="caution">
    <text evidence="3">The sequence shown here is derived from an EMBL/GenBank/DDBJ whole genome shotgun (WGS) entry which is preliminary data.</text>
</comment>
<sequence>MNYMELYSKLLNKLIQNNKNGYWLLKSGILIGKNYVKYFPDKRLPRSFQYLHKIVFDWTYKGIASKSSVWVNLFAPSEILLAFGFNPIFVEAISAFLSGLDVEDELILKAESQGISESFCTFHKAFLGAAISNLLKKPKFLVATSNICDANLNTFRFLSETLKLPFFFLDVPSEDSKEAMQYLKAQLSSIINSIEKLTGRKRNLDYLAKIIKKENATRKLIKESLQLRSTKNIKTTLTFEMFMLYPSHVFCGTDPALRFYQMFVDDLKNSEERGGKSIFFIHTLPIFEENFKEYFNFSSRINVLGMDLNFDFLDEINEQDPIEAICEKLLKNPYNGDFKRRFEHIKTLIEILKPDGVLQICQMGCKQSIGCSMLLKSNIETLGIPFTTIDVDCVNKKNNGKEQIRTRLEAFLERVK</sequence>